<feature type="transmembrane region" description="Helical" evidence="2">
    <location>
        <begin position="433"/>
        <end position="455"/>
    </location>
</feature>
<keyword evidence="2" id="KW-0812">Transmembrane</keyword>
<feature type="transmembrane region" description="Helical" evidence="2">
    <location>
        <begin position="519"/>
        <end position="538"/>
    </location>
</feature>
<dbReference type="EMBL" id="CP111017">
    <property type="protein sequence ID" value="WAR07509.1"/>
    <property type="molecule type" value="Genomic_DNA"/>
</dbReference>
<sequence>MSVEALHGRTESFHPLIHECLPHVGQKEIARNMLRVLEDSQLAITTLDMHFPDKYGVLKQDRYSLRSSPQWLGSVAETLVDACRRITIELNSANDNPIIDHRTNTIAHGANFQGETMSIAMDQTRQVIGVCGKLLLAQFQEVVNGKLNFGLPPNLSGCDINLDFGFKGCDTAMASYMSELDHFVNPMSNHVISAETHNQSVNSMALVSARLTAEAVEIVQMMVTNLLCLTAQAVDLRLLRNLAMEEADELREQYPEATTLLEKTEWYDLMFLCDERIAALKEASEMKGTKAAAEMIAYERMRNLYKRACNGEMDVSKYMGKGTSRMYNFIRKELDIPFYCGQPAIDTWLGRLLKAVQSRSVEDVLLDIFTSVSPPSRQKLRYVGPSAPDSGWGWVIVICATVLNFLIGGAVNTFGVIYVELLDVFQKSSGKTAWVGSMANAMGLLLGPVSSALSSRFSCRTMVIVGDVLTSAGWALTGLMPRLEYMFLTYGLLAGIGKSLAYTPSIIILGQWFHRRHSIATGIAVAGAGIGTFAFAPLLEMLFKHVKFKYTLFIMAGVMVNISICGLFFRDVPNDKKAFTVDEDKKGQIIYISLKLLQMNAVEMRVIIVMNKTCRGRTQMNKLEMRVIIVMSKTCRQRTQMNKVEMRVIIVMNKTSRER</sequence>
<evidence type="ECO:0000256" key="2">
    <source>
        <dbReference type="SAM" id="Phobius"/>
    </source>
</evidence>
<evidence type="ECO:0000259" key="3">
    <source>
        <dbReference type="PROSITE" id="PS50850"/>
    </source>
</evidence>
<dbReference type="Gene3D" id="1.20.1250.20">
    <property type="entry name" value="MFS general substrate transporter like domains"/>
    <property type="match status" value="1"/>
</dbReference>
<proteinExistence type="predicted"/>
<feature type="transmembrane region" description="Helical" evidence="2">
    <location>
        <begin position="589"/>
        <end position="610"/>
    </location>
</feature>
<name>A0ABY7EEI6_MYAAR</name>
<feature type="transmembrane region" description="Helical" evidence="2">
    <location>
        <begin position="392"/>
        <end position="421"/>
    </location>
</feature>
<dbReference type="InterPro" id="IPR020846">
    <property type="entry name" value="MFS_dom"/>
</dbReference>
<keyword evidence="2" id="KW-1133">Transmembrane helix</keyword>
<evidence type="ECO:0000313" key="5">
    <source>
        <dbReference type="Proteomes" id="UP001164746"/>
    </source>
</evidence>
<evidence type="ECO:0000256" key="1">
    <source>
        <dbReference type="ARBA" id="ARBA00004141"/>
    </source>
</evidence>
<protein>
    <submittedName>
        <fullName evidence="4">PAM-like protein</fullName>
    </submittedName>
</protein>
<dbReference type="Pfam" id="PF00221">
    <property type="entry name" value="Lyase_aromatic"/>
    <property type="match status" value="1"/>
</dbReference>
<dbReference type="SUPFAM" id="SSF48557">
    <property type="entry name" value="L-aspartase-like"/>
    <property type="match status" value="1"/>
</dbReference>
<dbReference type="Pfam" id="PF07690">
    <property type="entry name" value="MFS_1"/>
    <property type="match status" value="1"/>
</dbReference>
<feature type="domain" description="Major facilitator superfamily (MFS) profile" evidence="3">
    <location>
        <begin position="396"/>
        <end position="659"/>
    </location>
</feature>
<feature type="transmembrane region" description="Helical" evidence="2">
    <location>
        <begin position="487"/>
        <end position="513"/>
    </location>
</feature>
<dbReference type="InterPro" id="IPR036259">
    <property type="entry name" value="MFS_trans_sf"/>
</dbReference>
<organism evidence="4 5">
    <name type="scientific">Mya arenaria</name>
    <name type="common">Soft-shell clam</name>
    <dbReference type="NCBI Taxonomy" id="6604"/>
    <lineage>
        <taxon>Eukaryota</taxon>
        <taxon>Metazoa</taxon>
        <taxon>Spiralia</taxon>
        <taxon>Lophotrochozoa</taxon>
        <taxon>Mollusca</taxon>
        <taxon>Bivalvia</taxon>
        <taxon>Autobranchia</taxon>
        <taxon>Heteroconchia</taxon>
        <taxon>Euheterodonta</taxon>
        <taxon>Imparidentia</taxon>
        <taxon>Neoheterodontei</taxon>
        <taxon>Myida</taxon>
        <taxon>Myoidea</taxon>
        <taxon>Myidae</taxon>
        <taxon>Mya</taxon>
    </lineage>
</organism>
<dbReference type="PROSITE" id="PS50850">
    <property type="entry name" value="MFS"/>
    <property type="match status" value="1"/>
</dbReference>
<comment type="subcellular location">
    <subcellularLocation>
        <location evidence="1">Membrane</location>
        <topology evidence="1">Multi-pass membrane protein</topology>
    </subcellularLocation>
</comment>
<dbReference type="PANTHER" id="PTHR10362">
    <property type="entry name" value="HISTIDINE AMMONIA-LYASE"/>
    <property type="match status" value="1"/>
</dbReference>
<keyword evidence="2" id="KW-0472">Membrane</keyword>
<keyword evidence="5" id="KW-1185">Reference proteome</keyword>
<dbReference type="Gene3D" id="1.20.200.10">
    <property type="entry name" value="Fumarase/aspartase (Central domain)"/>
    <property type="match status" value="2"/>
</dbReference>
<dbReference type="InterPro" id="IPR001106">
    <property type="entry name" value="Aromatic_Lyase"/>
</dbReference>
<feature type="transmembrane region" description="Helical" evidence="2">
    <location>
        <begin position="550"/>
        <end position="569"/>
    </location>
</feature>
<gene>
    <name evidence="4" type="ORF">MAR_017467</name>
</gene>
<dbReference type="InterPro" id="IPR011701">
    <property type="entry name" value="MFS"/>
</dbReference>
<dbReference type="InterPro" id="IPR008948">
    <property type="entry name" value="L-Aspartase-like"/>
</dbReference>
<accession>A0ABY7EEI6</accession>
<dbReference type="Proteomes" id="UP001164746">
    <property type="component" value="Chromosome 6"/>
</dbReference>
<evidence type="ECO:0000313" key="4">
    <source>
        <dbReference type="EMBL" id="WAR07509.1"/>
    </source>
</evidence>
<reference evidence="4" key="1">
    <citation type="submission" date="2022-11" db="EMBL/GenBank/DDBJ databases">
        <title>Centuries of genome instability and evolution in soft-shell clam transmissible cancer (bioRxiv).</title>
        <authorList>
            <person name="Hart S.F.M."/>
            <person name="Yonemitsu M.A."/>
            <person name="Giersch R.M."/>
            <person name="Beal B.F."/>
            <person name="Arriagada G."/>
            <person name="Davis B.W."/>
            <person name="Ostrander E.A."/>
            <person name="Goff S.P."/>
            <person name="Metzger M.J."/>
        </authorList>
    </citation>
    <scope>NUCLEOTIDE SEQUENCE</scope>
    <source>
        <strain evidence="4">MELC-2E11</strain>
        <tissue evidence="4">Siphon/mantle</tissue>
    </source>
</reference>
<dbReference type="SUPFAM" id="SSF103473">
    <property type="entry name" value="MFS general substrate transporter"/>
    <property type="match status" value="1"/>
</dbReference>